<feature type="region of interest" description="Disordered" evidence="1">
    <location>
        <begin position="290"/>
        <end position="353"/>
    </location>
</feature>
<dbReference type="EMBL" id="BAABZQ010000001">
    <property type="protein sequence ID" value="GAA6498198.1"/>
    <property type="molecule type" value="Genomic_DNA"/>
</dbReference>
<keyword evidence="4" id="KW-1185">Reference proteome</keyword>
<evidence type="ECO:0000256" key="2">
    <source>
        <dbReference type="SAM" id="Phobius"/>
    </source>
</evidence>
<keyword evidence="2" id="KW-0812">Transmembrane</keyword>
<feature type="compositionally biased region" description="Acidic residues" evidence="1">
    <location>
        <begin position="332"/>
        <end position="346"/>
    </location>
</feature>
<keyword evidence="2" id="KW-0472">Membrane</keyword>
<evidence type="ECO:0000256" key="1">
    <source>
        <dbReference type="SAM" id="MobiDB-lite"/>
    </source>
</evidence>
<evidence type="ECO:0000313" key="4">
    <source>
        <dbReference type="Proteomes" id="UP001600941"/>
    </source>
</evidence>
<gene>
    <name evidence="3" type="ORF">K340107D12_10140</name>
</gene>
<keyword evidence="2" id="KW-1133">Transmembrane helix</keyword>
<sequence>MSKFLKFIVNLVVICAILVAAALLVPPFAGVNTVMNDNSSKDTNLPVGSVAYGREIDAASLKKGDKIIYTNNNKAYVYKVTDMDSSAGSYKVKSVYDKNAKEETVQLINNAVKVVVVVPYIAYAAIALQSKEGLIVVGLGVIFLIILFILAELWRKDEADDEDDEDEDEEASDEEDSEDDEDEDDDEEEKLSRRERKRLKKEEKRRKKLAKKGLLDEEETEDEEEEAPVLEAAPVPEKQPDEYDSAMKDAMASIAESIAKVQNGEIEAPDKVQETIVPQETAEIILGMEDAEETESSDASAVEMVSDDSAVQETAEKEAAQPQEETAAQEEVQQEEEMESEPEEVPVVDKEAVLPAPSVTELLSKAEAAGESPEVIEDKDNEVTLLDYSKLI</sequence>
<comment type="caution">
    <text evidence="3">The sequence shown here is derived from an EMBL/GenBank/DDBJ whole genome shotgun (WGS) entry which is preliminary data.</text>
</comment>
<evidence type="ECO:0000313" key="3">
    <source>
        <dbReference type="EMBL" id="GAA6498198.1"/>
    </source>
</evidence>
<feature type="transmembrane region" description="Helical" evidence="2">
    <location>
        <begin position="133"/>
        <end position="154"/>
    </location>
</feature>
<feature type="region of interest" description="Disordered" evidence="1">
    <location>
        <begin position="210"/>
        <end position="244"/>
    </location>
</feature>
<feature type="compositionally biased region" description="Acidic residues" evidence="1">
    <location>
        <begin position="216"/>
        <end position="228"/>
    </location>
</feature>
<accession>A0ABQ0BNV6</accession>
<feature type="compositionally biased region" description="Acidic residues" evidence="1">
    <location>
        <begin position="159"/>
        <end position="189"/>
    </location>
</feature>
<dbReference type="Proteomes" id="UP001600941">
    <property type="component" value="Unassembled WGS sequence"/>
</dbReference>
<protein>
    <recommendedName>
        <fullName evidence="5">Signal peptidase I</fullName>
    </recommendedName>
</protein>
<feature type="transmembrane region" description="Helical" evidence="2">
    <location>
        <begin position="7"/>
        <end position="29"/>
    </location>
</feature>
<reference evidence="3 4" key="1">
    <citation type="submission" date="2024-04" db="EMBL/GenBank/DDBJ databases">
        <title>Defined microbial consortia suppress multidrug-resistant proinflammatory Enterobacteriaceae via ecological control.</title>
        <authorList>
            <person name="Furuichi M."/>
            <person name="Kawaguchi T."/>
            <person name="Pust M."/>
            <person name="Yasuma K."/>
            <person name="Plichta D."/>
            <person name="Hasegawa N."/>
            <person name="Ohya T."/>
            <person name="Bhattarai S."/>
            <person name="Sasajima S."/>
            <person name="Aoto Y."/>
            <person name="Tuganbaev T."/>
            <person name="Yaginuma M."/>
            <person name="Ueda M."/>
            <person name="Okahashi N."/>
            <person name="Amafuji K."/>
            <person name="Kiridooshi Y."/>
            <person name="Sugita K."/>
            <person name="Strazar M."/>
            <person name="Skelly A."/>
            <person name="Suda W."/>
            <person name="Hattori M."/>
            <person name="Nakamoto N."/>
            <person name="Caballero S."/>
            <person name="Norman J."/>
            <person name="Olle B."/>
            <person name="Tanoue T."/>
            <person name="Arita M."/>
            <person name="Bucci V."/>
            <person name="Atarashi K."/>
            <person name="Xavier R."/>
            <person name="Honda K."/>
        </authorList>
    </citation>
    <scope>NUCLEOTIDE SEQUENCE [LARGE SCALE GENOMIC DNA]</scope>
    <source>
        <strain evidence="4">k34-0107-D12</strain>
    </source>
</reference>
<feature type="transmembrane region" description="Helical" evidence="2">
    <location>
        <begin position="107"/>
        <end position="126"/>
    </location>
</feature>
<feature type="compositionally biased region" description="Low complexity" evidence="1">
    <location>
        <begin position="320"/>
        <end position="331"/>
    </location>
</feature>
<organism evidence="3 4">
    <name type="scientific">Blautia parvula</name>
    <dbReference type="NCBI Taxonomy" id="2877527"/>
    <lineage>
        <taxon>Bacteria</taxon>
        <taxon>Bacillati</taxon>
        <taxon>Bacillota</taxon>
        <taxon>Clostridia</taxon>
        <taxon>Lachnospirales</taxon>
        <taxon>Lachnospiraceae</taxon>
        <taxon>Blautia</taxon>
    </lineage>
</organism>
<proteinExistence type="predicted"/>
<dbReference type="RefSeq" id="WP_227211768.1">
    <property type="nucleotide sequence ID" value="NZ_BAABZQ010000001.1"/>
</dbReference>
<name>A0ABQ0BNV6_9FIRM</name>
<evidence type="ECO:0008006" key="5">
    <source>
        <dbReference type="Google" id="ProtNLM"/>
    </source>
</evidence>
<feature type="region of interest" description="Disordered" evidence="1">
    <location>
        <begin position="158"/>
        <end position="194"/>
    </location>
</feature>